<feature type="domain" description="TniQ" evidence="1">
    <location>
        <begin position="4"/>
        <end position="152"/>
    </location>
</feature>
<dbReference type="InterPro" id="IPR009492">
    <property type="entry name" value="TniQ"/>
</dbReference>
<dbReference type="Proteomes" id="UP000001557">
    <property type="component" value="Chromosome"/>
</dbReference>
<dbReference type="KEGG" id="sbl:Sbal_4321"/>
<dbReference type="RefSeq" id="WP_011848262.1">
    <property type="nucleotide sequence ID" value="NC_009052.1"/>
</dbReference>
<dbReference type="AlphaFoldDB" id="A3DAL9"/>
<dbReference type="OrthoDB" id="470139at2"/>
<accession>A3DAL9</accession>
<evidence type="ECO:0000259" key="1">
    <source>
        <dbReference type="Pfam" id="PF06527"/>
    </source>
</evidence>
<sequence>MLLPPLLPDELLLGRLIRYLAISGDEVGAFCEKAFGSNRISLHPLLTAGIEHLSHAVGESPEELLNQQTLAPLFLFYLPGHASNLKKYLLANEGAKALRESQLPSYGHGGSVCLKWCQLCAKQDIQSYGMTYWHRAHQIPGVIACYKHQVLLGNIALEERKHRFDAGLPPLRNEVTRTALDIEYRVAKFSQQLTLVLMKAPPVIELSSVYRWRLADLGFITSGGRVRRQLLMRQFITWVGSYHSGPDTPLPNDIKDYRYLSELLNPKTSHHPFRHLLFASWLFSHPNEIFKQKQSEPNVALVKPSLIKTKAQQLENKCLKLLEENRSMAEVSRLTGKSRCYLKRIALQHGIKLNLKPRQLTSELKSKIVHLALSGMHRELISERCGIGIGSIEQVISSVSGLVDWRKKCHFESVRRRYRLEIQRYMLENHDAIRRDIKSDCNSAFFWLYLYDRHWLDSALPSPAKPIGHGEYVLNSD</sequence>
<proteinExistence type="predicted"/>
<dbReference type="Pfam" id="PF15978">
    <property type="entry name" value="TnsD"/>
    <property type="match status" value="1"/>
</dbReference>
<dbReference type="HOGENOM" id="CLU_033785_2_0_6"/>
<evidence type="ECO:0000259" key="2">
    <source>
        <dbReference type="Pfam" id="PF15978"/>
    </source>
</evidence>
<organism evidence="3 4">
    <name type="scientific">Shewanella baltica (strain OS155 / ATCC BAA-1091)</name>
    <dbReference type="NCBI Taxonomy" id="325240"/>
    <lineage>
        <taxon>Bacteria</taxon>
        <taxon>Pseudomonadati</taxon>
        <taxon>Pseudomonadota</taxon>
        <taxon>Gammaproteobacteria</taxon>
        <taxon>Alteromonadales</taxon>
        <taxon>Shewanellaceae</taxon>
        <taxon>Shewanella</taxon>
    </lineage>
</organism>
<gene>
    <name evidence="3" type="ordered locus">Sbal_4321</name>
</gene>
<keyword evidence="4" id="KW-1185">Reference proteome</keyword>
<evidence type="ECO:0000313" key="4">
    <source>
        <dbReference type="Proteomes" id="UP000001557"/>
    </source>
</evidence>
<name>A3DAL9_SHEB5</name>
<dbReference type="EMBL" id="CP000563">
    <property type="protein sequence ID" value="ABN63782.1"/>
    <property type="molecule type" value="Genomic_DNA"/>
</dbReference>
<dbReference type="InterPro" id="IPR032750">
    <property type="entry name" value="TnsD_C"/>
</dbReference>
<reference evidence="3 4" key="1">
    <citation type="submission" date="2007-02" db="EMBL/GenBank/DDBJ databases">
        <title>Complete sequence of chromosome of Shewanella baltica OS155.</title>
        <authorList>
            <consortium name="US DOE Joint Genome Institute"/>
            <person name="Copeland A."/>
            <person name="Lucas S."/>
            <person name="Lapidus A."/>
            <person name="Barry K."/>
            <person name="Detter J.C."/>
            <person name="Glavina del Rio T."/>
            <person name="Hammon N."/>
            <person name="Israni S."/>
            <person name="Dalin E."/>
            <person name="Tice H."/>
            <person name="Pitluck S."/>
            <person name="Sims D.R."/>
            <person name="Brettin T."/>
            <person name="Bruce D."/>
            <person name="Han C."/>
            <person name="Tapia R."/>
            <person name="Brainard J."/>
            <person name="Schmutz J."/>
            <person name="Larimer F."/>
            <person name="Land M."/>
            <person name="Hauser L."/>
            <person name="Kyrpides N."/>
            <person name="Mikhailova N."/>
            <person name="Brettar I."/>
            <person name="Klappenbach J."/>
            <person name="Konstantinidis K."/>
            <person name="Rodrigues J."/>
            <person name="Tiedje J."/>
            <person name="Richardson P."/>
        </authorList>
    </citation>
    <scope>NUCLEOTIDE SEQUENCE [LARGE SCALE GENOMIC DNA]</scope>
    <source>
        <strain evidence="4">OS155 / ATCC BAA-1091</strain>
    </source>
</reference>
<evidence type="ECO:0000313" key="3">
    <source>
        <dbReference type="EMBL" id="ABN63782.1"/>
    </source>
</evidence>
<dbReference type="Pfam" id="PF06527">
    <property type="entry name" value="TniQ"/>
    <property type="match status" value="1"/>
</dbReference>
<dbReference type="STRING" id="325240.Sbal_4321"/>
<feature type="domain" description="Transposon Tn7 transposition protein TnsD C-terminal" evidence="2">
    <location>
        <begin position="205"/>
        <end position="463"/>
    </location>
</feature>
<protein>
    <submittedName>
        <fullName evidence="3">Uncharacterized protein</fullName>
    </submittedName>
</protein>